<dbReference type="PANTHER" id="PTHR14918:SF3">
    <property type="entry name" value="KICSTOR COMPLEX PROTEIN SZT2"/>
    <property type="match status" value="1"/>
</dbReference>
<feature type="non-terminal residue" evidence="1">
    <location>
        <position position="1"/>
    </location>
</feature>
<keyword evidence="2" id="KW-1185">Reference proteome</keyword>
<dbReference type="OrthoDB" id="43547at2759"/>
<evidence type="ECO:0000313" key="2">
    <source>
        <dbReference type="Proteomes" id="UP001151582"/>
    </source>
</evidence>
<dbReference type="InterPro" id="IPR033228">
    <property type="entry name" value="SZT2"/>
</dbReference>
<protein>
    <submittedName>
        <fullName evidence="1">Uncharacterized protein</fullName>
    </submittedName>
</protein>
<dbReference type="PANTHER" id="PTHR14918">
    <property type="entry name" value="KICSTOR COMPLEX PROTEIN SZT2"/>
    <property type="match status" value="1"/>
</dbReference>
<organism evidence="1 2">
    <name type="scientific">Dimargaris verticillata</name>
    <dbReference type="NCBI Taxonomy" id="2761393"/>
    <lineage>
        <taxon>Eukaryota</taxon>
        <taxon>Fungi</taxon>
        <taxon>Fungi incertae sedis</taxon>
        <taxon>Zoopagomycota</taxon>
        <taxon>Kickxellomycotina</taxon>
        <taxon>Dimargaritomycetes</taxon>
        <taxon>Dimargaritales</taxon>
        <taxon>Dimargaritaceae</taxon>
        <taxon>Dimargaris</taxon>
    </lineage>
</organism>
<dbReference type="Proteomes" id="UP001151582">
    <property type="component" value="Unassembled WGS sequence"/>
</dbReference>
<evidence type="ECO:0000313" key="1">
    <source>
        <dbReference type="EMBL" id="KAJ1970104.1"/>
    </source>
</evidence>
<feature type="non-terminal residue" evidence="1">
    <location>
        <position position="438"/>
    </location>
</feature>
<reference evidence="1" key="1">
    <citation type="submission" date="2022-07" db="EMBL/GenBank/DDBJ databases">
        <title>Phylogenomic reconstructions and comparative analyses of Kickxellomycotina fungi.</title>
        <authorList>
            <person name="Reynolds N.K."/>
            <person name="Stajich J.E."/>
            <person name="Barry K."/>
            <person name="Grigoriev I.V."/>
            <person name="Crous P."/>
            <person name="Smith M.E."/>
        </authorList>
    </citation>
    <scope>NUCLEOTIDE SEQUENCE</scope>
    <source>
        <strain evidence="1">RSA 567</strain>
    </source>
</reference>
<accession>A0A9W8EAF6</accession>
<dbReference type="GO" id="GO:0005777">
    <property type="term" value="C:peroxisome"/>
    <property type="evidence" value="ECO:0007669"/>
    <property type="project" value="InterPro"/>
</dbReference>
<dbReference type="AlphaFoldDB" id="A0A9W8EAF6"/>
<proteinExistence type="predicted"/>
<comment type="caution">
    <text evidence="1">The sequence shown here is derived from an EMBL/GenBank/DDBJ whole genome shotgun (WGS) entry which is preliminary data.</text>
</comment>
<gene>
    <name evidence="1" type="ORF">H4R34_006102</name>
</gene>
<sequence length="438" mass="49773">PTVPSKLSRHDTQVTVQLDVADYRLGLMPVECSPVLVLITDSAMRSNTGLDQLAFLTSALNRIDTKCLVIQVGSGLGTNPEANFGHLPDNKTARFLAASMDGSFLYADDCEDIPWNALSNTTPGSPLLGPNMYHVCILIKETQLVPYGSNMSYYSIVNRGEPRLLDEPCERYNRLATHHFDVSRWFDKYPWNPHSRPPVVDITRTRWRDYFLPVPLYMILENRLREGFCLRHVALVPLTGVSHNPGQKGLSISLEMVYYPNVAIQYQITPIDSFERTIKGRHYRQYKIDIDIKPFSTFSIVLARQNDEEDFRTHVLRRKIACLEEFLERVTQRDGMLRTLSGIRPYYHGALTAETSPNHAASSSASVQLQSQRLSEVPTPEQVLKLLGDHWDVEWRDMVYFAKRQFNFAVAFAPSDCHGATPFPEPSVLETRAQAKLL</sequence>
<name>A0A9W8EAF6_9FUNG</name>
<dbReference type="EMBL" id="JANBQB010001846">
    <property type="protein sequence ID" value="KAJ1970104.1"/>
    <property type="molecule type" value="Genomic_DNA"/>
</dbReference>